<evidence type="ECO:0000313" key="1">
    <source>
        <dbReference type="EMBL" id="BAL80208.1"/>
    </source>
</evidence>
<organism evidence="1 2">
    <name type="scientific">Caldisericum exile (strain DSM 21853 / NBRC 104410 / AZM16c01)</name>
    <dbReference type="NCBI Taxonomy" id="511051"/>
    <lineage>
        <taxon>Bacteria</taxon>
        <taxon>Pseudomonadati</taxon>
        <taxon>Caldisericota/Cryosericota group</taxon>
        <taxon>Caldisericota</taxon>
        <taxon>Caldisericia</taxon>
        <taxon>Caldisericales</taxon>
        <taxon>Caldisericaceae</taxon>
        <taxon>Caldisericum</taxon>
    </lineage>
</organism>
<dbReference type="AlphaFoldDB" id="A0A7U6JE94"/>
<evidence type="ECO:0000313" key="2">
    <source>
        <dbReference type="Proteomes" id="UP000004793"/>
    </source>
</evidence>
<gene>
    <name evidence="1" type="ordered locus">CSE_00820</name>
</gene>
<accession>A0A7U6JE94</accession>
<dbReference type="EMBL" id="AP012051">
    <property type="protein sequence ID" value="BAL80208.1"/>
    <property type="molecule type" value="Genomic_DNA"/>
</dbReference>
<dbReference type="KEGG" id="cex:CSE_00820"/>
<proteinExistence type="predicted"/>
<keyword evidence="2" id="KW-1185">Reference proteome</keyword>
<protein>
    <submittedName>
        <fullName evidence="1">Uncharacterized protein</fullName>
    </submittedName>
</protein>
<sequence>MEKVIIISLIFTTLGLFSLQNCLAVNGNYSFAGVQISAMNYDGIKATISYANPNLVSNNDFSGENISLADNNGSWVEVGWMKDPNKGAYSPMAFLENMVVNDTIIFYSLTPTTHTYELVFVGRRTDNSAVFRFYLDGNLMYGTGIMAPQDLWPQAKGEVYNTTASYSDMGPASISNIQLRYAGSYVFWKDQYPTLNTTTFAYLPYQLFIFDKYYNIGNKKQ</sequence>
<reference evidence="1 2" key="1">
    <citation type="submission" date="2011-01" db="EMBL/GenBank/DDBJ databases">
        <title>Whole genome sequence of Caldisericum exile AZM16c01.</title>
        <authorList>
            <person name="Narita-Yamada S."/>
            <person name="Kawakoshi A."/>
            <person name="Nakamura S."/>
            <person name="Sasagawa M."/>
            <person name="Fukada J."/>
            <person name="Sekine M."/>
            <person name="Kato Y."/>
            <person name="Fukai R."/>
            <person name="Sasaki K."/>
            <person name="Hanamaki A."/>
            <person name="Narita H."/>
            <person name="Konno Y."/>
            <person name="Mori K."/>
            <person name="Yamazaki S."/>
            <person name="Suzuki K."/>
            <person name="Fujita N."/>
        </authorList>
    </citation>
    <scope>NUCLEOTIDE SEQUENCE [LARGE SCALE GENOMIC DNA]</scope>
    <source>
        <strain evidence="2">DSM 21853 / NBRC 104410 / AZM16c01</strain>
    </source>
</reference>
<dbReference type="Proteomes" id="UP000004793">
    <property type="component" value="Chromosome"/>
</dbReference>
<name>A0A7U6JE94_CALEA</name>